<dbReference type="RefSeq" id="WP_196193789.1">
    <property type="nucleotide sequence ID" value="NZ_JADPRT010000004.1"/>
</dbReference>
<name>A0A931B689_9ACTN</name>
<dbReference type="InterPro" id="IPR016181">
    <property type="entry name" value="Acyl_CoA_acyltransferase"/>
</dbReference>
<reference evidence="3" key="1">
    <citation type="submission" date="2020-11" db="EMBL/GenBank/DDBJ databases">
        <title>Isolation and identification of active actinomycetes.</title>
        <authorList>
            <person name="Yu B."/>
        </authorList>
    </citation>
    <scope>NUCLEOTIDE SEQUENCE</scope>
    <source>
        <strain evidence="3">NEAU-YB345</strain>
    </source>
</reference>
<sequence>MSSSDTATGPSGSGSAETAGSACGFPDITINTDRLVLRAFEPEDAPALAEMMNDELVHQWTTVPHPYTAADAHAWVHGRAARERDTCRGLVLAAVEFLTQRLIGTVRLRATDWRLRSTEAQVVVAPWARGEGYAGEIVHAVAQWLFEDQKFERLELRTAAGNISAQQVAQKLGAISEGVLRSSWLVRGADATPDRETRSELIVWSLLPEDLSVDDLEPDWS</sequence>
<dbReference type="InterPro" id="IPR051908">
    <property type="entry name" value="Ribosomal_N-acetyltransferase"/>
</dbReference>
<dbReference type="PROSITE" id="PS51186">
    <property type="entry name" value="GNAT"/>
    <property type="match status" value="1"/>
</dbReference>
<protein>
    <submittedName>
        <fullName evidence="3">GNAT family N-acetyltransferase</fullName>
    </submittedName>
</protein>
<dbReference type="Pfam" id="PF13302">
    <property type="entry name" value="Acetyltransf_3"/>
    <property type="match status" value="1"/>
</dbReference>
<dbReference type="Proteomes" id="UP000657385">
    <property type="component" value="Unassembled WGS sequence"/>
</dbReference>
<dbReference type="CDD" id="cd04301">
    <property type="entry name" value="NAT_SF"/>
    <property type="match status" value="1"/>
</dbReference>
<dbReference type="EMBL" id="JADPRT010000004">
    <property type="protein sequence ID" value="MBF9068618.1"/>
    <property type="molecule type" value="Genomic_DNA"/>
</dbReference>
<organism evidence="3 4">
    <name type="scientific">Streptacidiphilus fuscans</name>
    <dbReference type="NCBI Taxonomy" id="2789292"/>
    <lineage>
        <taxon>Bacteria</taxon>
        <taxon>Bacillati</taxon>
        <taxon>Actinomycetota</taxon>
        <taxon>Actinomycetes</taxon>
        <taxon>Kitasatosporales</taxon>
        <taxon>Streptomycetaceae</taxon>
        <taxon>Streptacidiphilus</taxon>
    </lineage>
</organism>
<dbReference type="PANTHER" id="PTHR43441:SF10">
    <property type="entry name" value="ACETYLTRANSFERASE"/>
    <property type="match status" value="1"/>
</dbReference>
<feature type="domain" description="N-acetyltransferase" evidence="2">
    <location>
        <begin position="35"/>
        <end position="199"/>
    </location>
</feature>
<dbReference type="GO" id="GO:0005737">
    <property type="term" value="C:cytoplasm"/>
    <property type="evidence" value="ECO:0007669"/>
    <property type="project" value="TreeGrafter"/>
</dbReference>
<dbReference type="SUPFAM" id="SSF55729">
    <property type="entry name" value="Acyl-CoA N-acyltransferases (Nat)"/>
    <property type="match status" value="1"/>
</dbReference>
<dbReference type="GO" id="GO:1990189">
    <property type="term" value="F:protein N-terminal-serine acetyltransferase activity"/>
    <property type="evidence" value="ECO:0007669"/>
    <property type="project" value="TreeGrafter"/>
</dbReference>
<dbReference type="GO" id="GO:0008999">
    <property type="term" value="F:protein-N-terminal-alanine acetyltransferase activity"/>
    <property type="evidence" value="ECO:0007669"/>
    <property type="project" value="TreeGrafter"/>
</dbReference>
<dbReference type="Gene3D" id="3.40.630.30">
    <property type="match status" value="1"/>
</dbReference>
<comment type="caution">
    <text evidence="3">The sequence shown here is derived from an EMBL/GenBank/DDBJ whole genome shotgun (WGS) entry which is preliminary data.</text>
</comment>
<dbReference type="AlphaFoldDB" id="A0A931B689"/>
<evidence type="ECO:0000256" key="1">
    <source>
        <dbReference type="SAM" id="MobiDB-lite"/>
    </source>
</evidence>
<feature type="region of interest" description="Disordered" evidence="1">
    <location>
        <begin position="1"/>
        <end position="22"/>
    </location>
</feature>
<accession>A0A931B689</accession>
<evidence type="ECO:0000259" key="2">
    <source>
        <dbReference type="PROSITE" id="PS51186"/>
    </source>
</evidence>
<keyword evidence="4" id="KW-1185">Reference proteome</keyword>
<dbReference type="InterPro" id="IPR000182">
    <property type="entry name" value="GNAT_dom"/>
</dbReference>
<proteinExistence type="predicted"/>
<dbReference type="PANTHER" id="PTHR43441">
    <property type="entry name" value="RIBOSOMAL-PROTEIN-SERINE ACETYLTRANSFERASE"/>
    <property type="match status" value="1"/>
</dbReference>
<evidence type="ECO:0000313" key="4">
    <source>
        <dbReference type="Proteomes" id="UP000657385"/>
    </source>
</evidence>
<evidence type="ECO:0000313" key="3">
    <source>
        <dbReference type="EMBL" id="MBF9068618.1"/>
    </source>
</evidence>
<gene>
    <name evidence="3" type="ORF">I2501_11310</name>
</gene>